<evidence type="ECO:0000313" key="2">
    <source>
        <dbReference type="Proteomes" id="UP000050346"/>
    </source>
</evidence>
<accession>A0A0N8RFF8</accession>
<protein>
    <recommendedName>
        <fullName evidence="3">Cupin 2 conserved barrel domain-containing protein</fullName>
    </recommendedName>
</protein>
<dbReference type="GeneID" id="61867952"/>
<comment type="caution">
    <text evidence="1">The sequence shown here is derived from an EMBL/GenBank/DDBJ whole genome shotgun (WGS) entry which is preliminary data.</text>
</comment>
<dbReference type="EMBL" id="LJQG01000054">
    <property type="protein sequence ID" value="KPX23071.1"/>
    <property type="molecule type" value="Genomic_DNA"/>
</dbReference>
<dbReference type="InterPro" id="IPR011051">
    <property type="entry name" value="RmlC_Cupin_sf"/>
</dbReference>
<dbReference type="RefSeq" id="WP_002551862.1">
    <property type="nucleotide sequence ID" value="NZ_JYHG01000002.1"/>
</dbReference>
<dbReference type="InterPro" id="IPR014710">
    <property type="entry name" value="RmlC-like_jellyroll"/>
</dbReference>
<proteinExistence type="predicted"/>
<dbReference type="AlphaFoldDB" id="A0A0N8RFF8"/>
<dbReference type="SUPFAM" id="SSF51182">
    <property type="entry name" value="RmlC-like cupins"/>
    <property type="match status" value="1"/>
</dbReference>
<reference evidence="1 2" key="1">
    <citation type="submission" date="2015-09" db="EMBL/GenBank/DDBJ databases">
        <title>Genome announcement of multiple Pseudomonas syringae strains.</title>
        <authorList>
            <person name="Thakur S."/>
            <person name="Wang P.W."/>
            <person name="Gong Y."/>
            <person name="Weir B.S."/>
            <person name="Guttman D.S."/>
        </authorList>
    </citation>
    <scope>NUCLEOTIDE SEQUENCE [LARGE SCALE GENOMIC DNA]</scope>
    <source>
        <strain evidence="1 2">ICMP9150</strain>
    </source>
</reference>
<evidence type="ECO:0000313" key="1">
    <source>
        <dbReference type="EMBL" id="KPX23071.1"/>
    </source>
</evidence>
<sequence>MKTARLQDMVKGWFVGGFEPAAFNTESCEVGVKIYQAGEKEAAHYHKVATEITVLISGSVNMRDQVWHAGDIIVLEPGDITAFEALTDATTVVVKVPGALADKYVV</sequence>
<evidence type="ECO:0008006" key="3">
    <source>
        <dbReference type="Google" id="ProtNLM"/>
    </source>
</evidence>
<dbReference type="PATRIC" id="fig|235272.12.peg.4283"/>
<name>A0A0N8RFF8_PSEA0</name>
<dbReference type="Proteomes" id="UP000050346">
    <property type="component" value="Unassembled WGS sequence"/>
</dbReference>
<dbReference type="CDD" id="cd02208">
    <property type="entry name" value="cupin_RmlC-like"/>
    <property type="match status" value="1"/>
</dbReference>
<gene>
    <name evidence="1" type="ORF">ALO71_100213</name>
</gene>
<dbReference type="Gene3D" id="2.60.120.10">
    <property type="entry name" value="Jelly Rolls"/>
    <property type="match status" value="1"/>
</dbReference>
<organism evidence="1 2">
    <name type="scientific">Pseudomonas amygdali pv. dendropanacis</name>
    <dbReference type="NCBI Taxonomy" id="235272"/>
    <lineage>
        <taxon>Bacteria</taxon>
        <taxon>Pseudomonadati</taxon>
        <taxon>Pseudomonadota</taxon>
        <taxon>Gammaproteobacteria</taxon>
        <taxon>Pseudomonadales</taxon>
        <taxon>Pseudomonadaceae</taxon>
        <taxon>Pseudomonas</taxon>
        <taxon>Pseudomonas amygdali</taxon>
    </lineage>
</organism>